<proteinExistence type="predicted"/>
<keyword evidence="2" id="KW-1185">Reference proteome</keyword>
<dbReference type="Pfam" id="PF07277">
    <property type="entry name" value="SapC"/>
    <property type="match status" value="1"/>
</dbReference>
<gene>
    <name evidence="1" type="ORF">QWI16_03825</name>
</gene>
<dbReference type="RefSeq" id="WP_302711419.1">
    <property type="nucleotide sequence ID" value="NZ_JAULRT010000035.1"/>
</dbReference>
<protein>
    <submittedName>
        <fullName evidence="1">SapC family protein</fullName>
    </submittedName>
</protein>
<name>A0ABT8TB95_9GAMM</name>
<dbReference type="EMBL" id="JAULRT010000035">
    <property type="protein sequence ID" value="MDO3381288.1"/>
    <property type="molecule type" value="Genomic_DNA"/>
</dbReference>
<organism evidence="1 2">
    <name type="scientific">Gilvimarinus algae</name>
    <dbReference type="NCBI Taxonomy" id="3058037"/>
    <lineage>
        <taxon>Bacteria</taxon>
        <taxon>Pseudomonadati</taxon>
        <taxon>Pseudomonadota</taxon>
        <taxon>Gammaproteobacteria</taxon>
        <taxon>Cellvibrionales</taxon>
        <taxon>Cellvibrionaceae</taxon>
        <taxon>Gilvimarinus</taxon>
    </lineage>
</organism>
<evidence type="ECO:0000313" key="1">
    <source>
        <dbReference type="EMBL" id="MDO3381288.1"/>
    </source>
</evidence>
<comment type="caution">
    <text evidence="1">The sequence shown here is derived from an EMBL/GenBank/DDBJ whole genome shotgun (WGS) entry which is preliminary data.</text>
</comment>
<evidence type="ECO:0000313" key="2">
    <source>
        <dbReference type="Proteomes" id="UP001168380"/>
    </source>
</evidence>
<dbReference type="Proteomes" id="UP001168380">
    <property type="component" value="Unassembled WGS sequence"/>
</dbReference>
<sequence>MSSVELVNKIDHKDVKVITRRAEELGDNVMLVQTFPLELRYIQPHYPIVFQKVRDSDRFIVVALFGLEDGENLFLEEAGWNAGYIPLMMQRQPFQIGFQKGQDGVVRVLHIDMSSPRVSKTDGSSLFSEFGEQTEFLDYMASALETIHLWGEQGENFDKVLNKYNLLEPVTFDITLETGRQAQLLGFHTINEEVLAGLSGEALDELNKLGYLLPIYMAVASLANVKKLIKLKSQREAIDYQEA</sequence>
<accession>A0ABT8TB95</accession>
<reference evidence="1" key="1">
    <citation type="submission" date="2023-07" db="EMBL/GenBank/DDBJ databases">
        <title>Gilvimarinus algae sp. nov., isolated from the surface of Kelp.</title>
        <authorList>
            <person name="Sun Y.Y."/>
            <person name="Gong Y."/>
            <person name="Du Z.J."/>
        </authorList>
    </citation>
    <scope>NUCLEOTIDE SEQUENCE</scope>
    <source>
        <strain evidence="1">SDUM040014</strain>
    </source>
</reference>
<dbReference type="InterPro" id="IPR010836">
    <property type="entry name" value="SapC"/>
</dbReference>